<name>A0A239CPU8_9BACT</name>
<dbReference type="InterPro" id="IPR041916">
    <property type="entry name" value="Anti_sigma_zinc_sf"/>
</dbReference>
<feature type="transmembrane region" description="Helical" evidence="1">
    <location>
        <begin position="95"/>
        <end position="121"/>
    </location>
</feature>
<reference evidence="2 3" key="1">
    <citation type="submission" date="2017-06" db="EMBL/GenBank/DDBJ databases">
        <authorList>
            <person name="Kim H.J."/>
            <person name="Triplett B.A."/>
        </authorList>
    </citation>
    <scope>NUCLEOTIDE SEQUENCE [LARGE SCALE GENOMIC DNA]</scope>
    <source>
        <strain evidence="2 3">DSM 18704</strain>
    </source>
</reference>
<proteinExistence type="predicted"/>
<dbReference type="Gene3D" id="1.10.10.1320">
    <property type="entry name" value="Anti-sigma factor, zinc-finger domain"/>
    <property type="match status" value="1"/>
</dbReference>
<gene>
    <name evidence="2" type="ORF">SAMN05421770_10118</name>
</gene>
<keyword evidence="3" id="KW-1185">Reference proteome</keyword>
<accession>A0A239CPU8</accession>
<dbReference type="AlphaFoldDB" id="A0A239CPU8"/>
<keyword evidence="1" id="KW-1133">Transmembrane helix</keyword>
<keyword evidence="1" id="KW-0812">Transmembrane</keyword>
<evidence type="ECO:0008006" key="4">
    <source>
        <dbReference type="Google" id="ProtNLM"/>
    </source>
</evidence>
<feature type="transmembrane region" description="Helical" evidence="1">
    <location>
        <begin position="55"/>
        <end position="75"/>
    </location>
</feature>
<organism evidence="2 3">
    <name type="scientific">Granulicella rosea</name>
    <dbReference type="NCBI Taxonomy" id="474952"/>
    <lineage>
        <taxon>Bacteria</taxon>
        <taxon>Pseudomonadati</taxon>
        <taxon>Acidobacteriota</taxon>
        <taxon>Terriglobia</taxon>
        <taxon>Terriglobales</taxon>
        <taxon>Acidobacteriaceae</taxon>
        <taxon>Granulicella</taxon>
    </lineage>
</organism>
<sequence length="149" mass="16513">MHDSGCTDQVVGDILSGWRYDISMLSPTMRVDYEQHLHECGHCRRRQAAARGIDVLLLAVSTLSTIAFALAAVIVHRLETLARISSVHLHLRQNAVTVSLEGVAITGLIISMVLWVLVAIATPLPGFLGSLLQQRLPEDIRERFTRRHA</sequence>
<evidence type="ECO:0000313" key="2">
    <source>
        <dbReference type="EMBL" id="SNS21534.1"/>
    </source>
</evidence>
<dbReference type="EMBL" id="FZOU01000001">
    <property type="protein sequence ID" value="SNS21534.1"/>
    <property type="molecule type" value="Genomic_DNA"/>
</dbReference>
<dbReference type="Proteomes" id="UP000198356">
    <property type="component" value="Unassembled WGS sequence"/>
</dbReference>
<dbReference type="RefSeq" id="WP_245817725.1">
    <property type="nucleotide sequence ID" value="NZ_FZOU01000001.1"/>
</dbReference>
<keyword evidence="1" id="KW-0472">Membrane</keyword>
<evidence type="ECO:0000256" key="1">
    <source>
        <dbReference type="SAM" id="Phobius"/>
    </source>
</evidence>
<protein>
    <recommendedName>
        <fullName evidence="4">Zinc-finger</fullName>
    </recommendedName>
</protein>
<evidence type="ECO:0000313" key="3">
    <source>
        <dbReference type="Proteomes" id="UP000198356"/>
    </source>
</evidence>